<reference evidence="2" key="2">
    <citation type="journal article" date="2016" name="Genome Announc.">
        <title>Draft Genome Sequences of Two Novel Amoeba-Resistant Intranuclear Bacteria, 'Candidatus Berkiella cookevillensis' and 'Candidatus Berkiella aquae'.</title>
        <authorList>
            <person name="Mehari Y.T."/>
            <person name="Arivett B.A."/>
            <person name="Farone A.L."/>
            <person name="Gunderson J.H."/>
            <person name="Farone M.B."/>
        </authorList>
    </citation>
    <scope>NUCLEOTIDE SEQUENCE</scope>
    <source>
        <strain evidence="2">HT99</strain>
    </source>
</reference>
<reference evidence="1" key="1">
    <citation type="submission" date="2015-09" db="EMBL/GenBank/DDBJ databases">
        <title>Draft Genome Sequences of Two Novel Amoeba-resistant Intranuclear Bacteria, Candidatus Berkiella cookevillensis and Candidatus Berkiella aquae.</title>
        <authorList>
            <person name="Mehari Y.T."/>
            <person name="Arivett B.A."/>
            <person name="Farone A.L."/>
            <person name="Gunderson J.H."/>
            <person name="Farone M.B."/>
        </authorList>
    </citation>
    <scope>NUCLEOTIDE SEQUENCE [LARGE SCALE GENOMIC DNA]</scope>
    <source>
        <strain evidence="1">HT99</strain>
    </source>
</reference>
<dbReference type="STRING" id="295108.HT99x_02093"/>
<sequence>MREFVIGLGSVASAYEVVISLVKAMKGFFYRYNVDDTSRFAPDEVDNYFETKAAEQDHLAANVGLNAAKALTYGYFAYRLVTEPDIMAISAGCIAAADIAKEYYENSKQKKGYC</sequence>
<keyword evidence="3" id="KW-1185">Reference proteome</keyword>
<dbReference type="AlphaFoldDB" id="A0A0Q9YJS1"/>
<evidence type="ECO:0000313" key="1">
    <source>
        <dbReference type="EMBL" id="KRG20876.1"/>
    </source>
</evidence>
<accession>A0A0Q9YJS1</accession>
<evidence type="ECO:0000313" key="2">
    <source>
        <dbReference type="EMBL" id="MCS5711353.1"/>
    </source>
</evidence>
<name>A0A0Q9YJS1_9GAMM</name>
<gene>
    <name evidence="2" type="ORF">HT99x_007890</name>
    <name evidence="1" type="ORF">HT99x_02093</name>
</gene>
<proteinExistence type="predicted"/>
<dbReference type="EMBL" id="LKAJ01000008">
    <property type="protein sequence ID" value="KRG20876.1"/>
    <property type="molecule type" value="Genomic_DNA"/>
</dbReference>
<comment type="caution">
    <text evidence="1">The sequence shown here is derived from an EMBL/GenBank/DDBJ whole genome shotgun (WGS) entry which is preliminary data.</text>
</comment>
<protein>
    <submittedName>
        <fullName evidence="1">Uncharacterized protein</fullName>
    </submittedName>
</protein>
<organism evidence="1">
    <name type="scientific">Candidatus Berkiella aquae</name>
    <dbReference type="NCBI Taxonomy" id="295108"/>
    <lineage>
        <taxon>Bacteria</taxon>
        <taxon>Pseudomonadati</taxon>
        <taxon>Pseudomonadota</taxon>
        <taxon>Gammaproteobacteria</taxon>
        <taxon>Candidatus Berkiellales</taxon>
        <taxon>Candidatus Berkiellaceae</taxon>
        <taxon>Candidatus Berkiella</taxon>
    </lineage>
</organism>
<dbReference type="RefSeq" id="WP_075066717.1">
    <property type="nucleotide sequence ID" value="NZ_LKAJ02000001.1"/>
</dbReference>
<evidence type="ECO:0000313" key="3">
    <source>
        <dbReference type="Proteomes" id="UP000051497"/>
    </source>
</evidence>
<dbReference type="EMBL" id="LKAJ02000001">
    <property type="protein sequence ID" value="MCS5711353.1"/>
    <property type="molecule type" value="Genomic_DNA"/>
</dbReference>
<reference evidence="2" key="3">
    <citation type="submission" date="2021-06" db="EMBL/GenBank/DDBJ databases">
        <title>Genomic Description and Analysis of Intracellular Bacteria, Candidatus Berkiella cookevillensis and Candidatus Berkiella aquae.</title>
        <authorList>
            <person name="Kidane D.T."/>
            <person name="Mehari Y.T."/>
            <person name="Rice F.C."/>
            <person name="Arivett B.A."/>
            <person name="Farone A.L."/>
            <person name="Berk S.G."/>
            <person name="Farone M.B."/>
        </authorList>
    </citation>
    <scope>NUCLEOTIDE SEQUENCE</scope>
    <source>
        <strain evidence="2">HT99</strain>
    </source>
</reference>
<dbReference type="Proteomes" id="UP000051497">
    <property type="component" value="Unassembled WGS sequence"/>
</dbReference>